<dbReference type="PANTHER" id="PTHR19879">
    <property type="entry name" value="TRANSCRIPTION INITIATION FACTOR TFIID"/>
    <property type="match status" value="1"/>
</dbReference>
<feature type="repeat" description="WD" evidence="3">
    <location>
        <begin position="951"/>
        <end position="981"/>
    </location>
</feature>
<sequence length="1236" mass="130260">MQPNGEGLAPVQTRGDFARELTRLRERAGRSVRQVAKDADLPFSTVGGYFSGRHLPPLSQPQVLPKILAACGVVGDDEVRLWREVLTRLRHTGRTRADPASPYRGLATFEPGDAEWFFGRSDQVRSLTAQVENAGAEGGIVTVVGASGSGKSSLLRAGLIPNLRKDWSILRTSPAQERPEPPPDRPLLVIVDHFEELFSGQGEEADRQDYIDWVTGLPAPGLVVVLGLRADFFARALRYRRMFDVLRKGQHLVTPMSRDDVVQAVTGPAHKAGVAIETGLVDLLLRELTPALRHRNGNAAHEIGALPLLSHALMQTWRHDSRHTLKIADYVAVGGIEGAVAATAEQAYQALDPEQQALVKTVFLRLVHIGDGVADTRRRVGIDEFLGDVEESDLALVLGLFVEQRLITADLDTVEITHEALISAWPRLQSWLDEDRAGLLAHRRLTVAARQWESSGHDPALTLRGVPLAQVLALRGEARFSLSNEEREFVDDSERQAEEERRRRRRGVLRLRWLTAFLAVLTLVAAVLGIDATRQRGQAATQRDLAVSRLLALRSSTLLPSDPSLAGQLAVAAYRAAPTTEARSAVLGTTRMPSVTRLLGPAGVVQAVATVRDGEIIVATGTDGRIWLWRRDSRNRYQPLPQPVTAPAGELYALAVDPGGRTLVAGGLAGVVHRWAISDDTRLVELPPLPGPASPIHGLAYSPDGATLAVGTTDRQVRLHAADGTLRTSLEAGTEVQAVRFSPDGSRLVAAGSGGVVLSWPASGGPATRLGGPATRTYRSVAFSPDGATVAAGNSDQSVYLWRTGDGSPVKTLTGGASWINAAEFSPDGHVIAVGNSDNIVRLWDVAGGVVQASLPHPGPVTALRFADGGRSLITTAGDGVVRVWRIPGPALSLSGEGVFSVAVGGNRVLAGSSGADGTMHLAETPGLGTLQPIGRVTAKSTAGVLAGASSLSADGAFAAAGRADGTVELWDVRDARTPRLVGTPSPPTGGVPQIVAFREDGTMLAVGGDDQRIRLFDLRGPGTSGPVGVLTGPTAAVYGLAFNRDGTVVAGASVDKSVWLWDIRDPAKPQVLSVINAHTNYAYSVSFSPVGDLLVTASADKTIRLWDVSDPRAPAAIGSPLTGPGGPVITTAISPDGQVLAAGGKDHLVWLWTITDPRSPVLSAAPAASGDIYSLAFTSAGTSIVVGSADHLAAVLVTDVTTAVTRICDTAGTSITDEEWAALAPGVPNNHPCGT</sequence>
<keyword evidence="2" id="KW-0677">Repeat</keyword>
<keyword evidence="4" id="KW-1133">Transmembrane helix</keyword>
<dbReference type="InterPro" id="IPR020472">
    <property type="entry name" value="WD40_PAC1"/>
</dbReference>
<evidence type="ECO:0000313" key="6">
    <source>
        <dbReference type="EMBL" id="MFC3456045.1"/>
    </source>
</evidence>
<dbReference type="InterPro" id="IPR049052">
    <property type="entry name" value="nSTAND1"/>
</dbReference>
<evidence type="ECO:0000256" key="2">
    <source>
        <dbReference type="ARBA" id="ARBA00022737"/>
    </source>
</evidence>
<dbReference type="SUPFAM" id="SSF52540">
    <property type="entry name" value="P-loop containing nucleoside triphosphate hydrolases"/>
    <property type="match status" value="1"/>
</dbReference>
<dbReference type="SUPFAM" id="SSF50978">
    <property type="entry name" value="WD40 repeat-like"/>
    <property type="match status" value="1"/>
</dbReference>
<dbReference type="InterPro" id="IPR019775">
    <property type="entry name" value="WD40_repeat_CS"/>
</dbReference>
<dbReference type="Pfam" id="PF13560">
    <property type="entry name" value="HTH_31"/>
    <property type="match status" value="1"/>
</dbReference>
<dbReference type="PROSITE" id="PS50294">
    <property type="entry name" value="WD_REPEATS_REGION"/>
    <property type="match status" value="4"/>
</dbReference>
<keyword evidence="1 3" id="KW-0853">WD repeat</keyword>
<dbReference type="PROSITE" id="PS50082">
    <property type="entry name" value="WD_REPEATS_2"/>
    <property type="match status" value="7"/>
</dbReference>
<feature type="repeat" description="WD" evidence="3">
    <location>
        <begin position="1122"/>
        <end position="1155"/>
    </location>
</feature>
<evidence type="ECO:0000256" key="4">
    <source>
        <dbReference type="SAM" id="Phobius"/>
    </source>
</evidence>
<dbReference type="InterPro" id="IPR036322">
    <property type="entry name" value="WD40_repeat_dom_sf"/>
</dbReference>
<dbReference type="Gene3D" id="2.130.10.10">
    <property type="entry name" value="YVTN repeat-like/Quinoprotein amine dehydrogenase"/>
    <property type="match status" value="4"/>
</dbReference>
<dbReference type="SMART" id="SM00320">
    <property type="entry name" value="WD40"/>
    <property type="match status" value="13"/>
</dbReference>
<feature type="repeat" description="WD" evidence="3">
    <location>
        <begin position="1031"/>
        <end position="1072"/>
    </location>
</feature>
<dbReference type="Pfam" id="PF20703">
    <property type="entry name" value="nSTAND1"/>
    <property type="match status" value="1"/>
</dbReference>
<reference evidence="7" key="1">
    <citation type="journal article" date="2019" name="Int. J. Syst. Evol. Microbiol.">
        <title>The Global Catalogue of Microorganisms (GCM) 10K type strain sequencing project: providing services to taxonomists for standard genome sequencing and annotation.</title>
        <authorList>
            <consortium name="The Broad Institute Genomics Platform"/>
            <consortium name="The Broad Institute Genome Sequencing Center for Infectious Disease"/>
            <person name="Wu L."/>
            <person name="Ma J."/>
        </authorList>
    </citation>
    <scope>NUCLEOTIDE SEQUENCE [LARGE SCALE GENOMIC DNA]</scope>
    <source>
        <strain evidence="7">CGMCC 4.7676</strain>
    </source>
</reference>
<feature type="repeat" description="WD" evidence="3">
    <location>
        <begin position="813"/>
        <end position="846"/>
    </location>
</feature>
<evidence type="ECO:0000256" key="1">
    <source>
        <dbReference type="ARBA" id="ARBA00022574"/>
    </source>
</evidence>
<dbReference type="PRINTS" id="PR00320">
    <property type="entry name" value="GPROTEINBRPT"/>
</dbReference>
<keyword evidence="4" id="KW-0812">Transmembrane</keyword>
<dbReference type="InterPro" id="IPR001680">
    <property type="entry name" value="WD40_rpt"/>
</dbReference>
<dbReference type="PROSITE" id="PS00678">
    <property type="entry name" value="WD_REPEATS_1"/>
    <property type="match status" value="2"/>
</dbReference>
<dbReference type="InterPro" id="IPR027417">
    <property type="entry name" value="P-loop_NTPase"/>
</dbReference>
<feature type="transmembrane region" description="Helical" evidence="4">
    <location>
        <begin position="213"/>
        <end position="232"/>
    </location>
</feature>
<dbReference type="RefSeq" id="WP_378247042.1">
    <property type="nucleotide sequence ID" value="NZ_JBHRWK010000110.1"/>
</dbReference>
<dbReference type="Proteomes" id="UP001595645">
    <property type="component" value="Unassembled WGS sequence"/>
</dbReference>
<name>A0ABV7PBS7_9PSEU</name>
<dbReference type="InterPro" id="IPR001387">
    <property type="entry name" value="Cro/C1-type_HTH"/>
</dbReference>
<feature type="repeat" description="WD" evidence="3">
    <location>
        <begin position="854"/>
        <end position="887"/>
    </location>
</feature>
<dbReference type="InterPro" id="IPR015943">
    <property type="entry name" value="WD40/YVTN_repeat-like_dom_sf"/>
</dbReference>
<keyword evidence="7" id="KW-1185">Reference proteome</keyword>
<gene>
    <name evidence="6" type="ORF">ACFOSH_42005</name>
</gene>
<feature type="repeat" description="WD" evidence="3">
    <location>
        <begin position="1076"/>
        <end position="1117"/>
    </location>
</feature>
<dbReference type="PANTHER" id="PTHR19879:SF9">
    <property type="entry name" value="TRANSCRIPTION INITIATION FACTOR TFIID SUBUNIT 5"/>
    <property type="match status" value="1"/>
</dbReference>
<dbReference type="CDD" id="cd00200">
    <property type="entry name" value="WD40"/>
    <property type="match status" value="2"/>
</dbReference>
<organism evidence="6 7">
    <name type="scientific">Amycolatopsis speibonae</name>
    <dbReference type="NCBI Taxonomy" id="1450224"/>
    <lineage>
        <taxon>Bacteria</taxon>
        <taxon>Bacillati</taxon>
        <taxon>Actinomycetota</taxon>
        <taxon>Actinomycetes</taxon>
        <taxon>Pseudonocardiales</taxon>
        <taxon>Pseudonocardiaceae</taxon>
        <taxon>Amycolatopsis</taxon>
    </lineage>
</organism>
<dbReference type="Pfam" id="PF00400">
    <property type="entry name" value="WD40"/>
    <property type="match status" value="8"/>
</dbReference>
<feature type="transmembrane region" description="Helical" evidence="4">
    <location>
        <begin position="511"/>
        <end position="530"/>
    </location>
</feature>
<evidence type="ECO:0000259" key="5">
    <source>
        <dbReference type="Pfam" id="PF20703"/>
    </source>
</evidence>
<comment type="caution">
    <text evidence="6">The sequence shown here is derived from an EMBL/GenBank/DDBJ whole genome shotgun (WGS) entry which is preliminary data.</text>
</comment>
<dbReference type="EMBL" id="JBHRWK010000110">
    <property type="protein sequence ID" value="MFC3456045.1"/>
    <property type="molecule type" value="Genomic_DNA"/>
</dbReference>
<dbReference type="SUPFAM" id="SSF50998">
    <property type="entry name" value="Quinoprotein alcohol dehydrogenase-like"/>
    <property type="match status" value="1"/>
</dbReference>
<feature type="repeat" description="WD" evidence="3">
    <location>
        <begin position="780"/>
        <end position="812"/>
    </location>
</feature>
<dbReference type="CDD" id="cd00093">
    <property type="entry name" value="HTH_XRE"/>
    <property type="match status" value="1"/>
</dbReference>
<dbReference type="InterPro" id="IPR011047">
    <property type="entry name" value="Quinoprotein_ADH-like_sf"/>
</dbReference>
<evidence type="ECO:0000256" key="3">
    <source>
        <dbReference type="PROSITE-ProRule" id="PRU00221"/>
    </source>
</evidence>
<protein>
    <submittedName>
        <fullName evidence="6">Helix-turn-helix domain-containing protein</fullName>
    </submittedName>
</protein>
<proteinExistence type="predicted"/>
<accession>A0ABV7PBS7</accession>
<evidence type="ECO:0000313" key="7">
    <source>
        <dbReference type="Proteomes" id="UP001595645"/>
    </source>
</evidence>
<keyword evidence="4" id="KW-0472">Membrane</keyword>
<feature type="domain" description="Novel STAND NTPase 1" evidence="5">
    <location>
        <begin position="102"/>
        <end position="459"/>
    </location>
</feature>